<protein>
    <submittedName>
        <fullName evidence="4">M6 family metalloprotease domain-containing protein</fullName>
    </submittedName>
</protein>
<dbReference type="GO" id="GO:0004252">
    <property type="term" value="F:serine-type endopeptidase activity"/>
    <property type="evidence" value="ECO:0007669"/>
    <property type="project" value="InterPro"/>
</dbReference>
<organism evidence="4 5">
    <name type="scientific">Streptomyces cupreus</name>
    <dbReference type="NCBI Taxonomy" id="2759956"/>
    <lineage>
        <taxon>Bacteria</taxon>
        <taxon>Bacillati</taxon>
        <taxon>Actinomycetota</taxon>
        <taxon>Actinomycetes</taxon>
        <taxon>Kitasatosporales</taxon>
        <taxon>Streptomycetaceae</taxon>
        <taxon>Streptomyces</taxon>
    </lineage>
</organism>
<dbReference type="Gene3D" id="2.60.120.260">
    <property type="entry name" value="Galactose-binding domain-like"/>
    <property type="match status" value="1"/>
</dbReference>
<dbReference type="Proteomes" id="UP000584670">
    <property type="component" value="Unassembled WGS sequence"/>
</dbReference>
<keyword evidence="5" id="KW-1185">Reference proteome</keyword>
<accession>A0A7X1J286</accession>
<keyword evidence="1 4" id="KW-0645">Protease</keyword>
<dbReference type="GO" id="GO:0006508">
    <property type="term" value="P:proteolysis"/>
    <property type="evidence" value="ECO:0007669"/>
    <property type="project" value="UniProtKB-KW"/>
</dbReference>
<evidence type="ECO:0000256" key="1">
    <source>
        <dbReference type="ARBA" id="ARBA00022670"/>
    </source>
</evidence>
<proteinExistence type="predicted"/>
<keyword evidence="4" id="KW-0482">Metalloprotease</keyword>
<dbReference type="NCBIfam" id="TIGR03296">
    <property type="entry name" value="M6dom_TIGR03296"/>
    <property type="match status" value="1"/>
</dbReference>
<dbReference type="InterPro" id="IPR008757">
    <property type="entry name" value="Peptidase_M6-like_domain"/>
</dbReference>
<dbReference type="PROSITE" id="PS51829">
    <property type="entry name" value="P_HOMO_B"/>
    <property type="match status" value="1"/>
</dbReference>
<dbReference type="SUPFAM" id="SSF49785">
    <property type="entry name" value="Galactose-binding domain-like"/>
    <property type="match status" value="1"/>
</dbReference>
<keyword evidence="2" id="KW-0378">Hydrolase</keyword>
<evidence type="ECO:0000313" key="5">
    <source>
        <dbReference type="Proteomes" id="UP000584670"/>
    </source>
</evidence>
<evidence type="ECO:0000256" key="2">
    <source>
        <dbReference type="ARBA" id="ARBA00022801"/>
    </source>
</evidence>
<dbReference type="PANTHER" id="PTHR41775:SF1">
    <property type="entry name" value="PEPTIDASE M6-LIKE DOMAIN-CONTAINING PROTEIN"/>
    <property type="match status" value="1"/>
</dbReference>
<dbReference type="InterPro" id="IPR002884">
    <property type="entry name" value="P_dom"/>
</dbReference>
<dbReference type="Pfam" id="PF01483">
    <property type="entry name" value="P_proprotein"/>
    <property type="match status" value="1"/>
</dbReference>
<dbReference type="PANTHER" id="PTHR41775">
    <property type="entry name" value="SECRETED PROTEIN-RELATED"/>
    <property type="match status" value="1"/>
</dbReference>
<dbReference type="GO" id="GO:0008237">
    <property type="term" value="F:metallopeptidase activity"/>
    <property type="evidence" value="ECO:0007669"/>
    <property type="project" value="UniProtKB-KW"/>
</dbReference>
<evidence type="ECO:0000259" key="3">
    <source>
        <dbReference type="PROSITE" id="PS51829"/>
    </source>
</evidence>
<dbReference type="AlphaFoldDB" id="A0A7X1J286"/>
<name>A0A7X1J286_9ACTN</name>
<comment type="caution">
    <text evidence="4">The sequence shown here is derived from an EMBL/GenBank/DDBJ whole genome shotgun (WGS) entry which is preliminary data.</text>
</comment>
<dbReference type="RefSeq" id="WP_186282211.1">
    <property type="nucleotide sequence ID" value="NZ_JACMSF010000010.1"/>
</dbReference>
<reference evidence="4 5" key="1">
    <citation type="submission" date="2020-08" db="EMBL/GenBank/DDBJ databases">
        <title>Streptomyces sp. PSKA01 genome sequencing and assembly.</title>
        <authorList>
            <person name="Mandal S."/>
            <person name="Maiti P.K."/>
            <person name="Das P."/>
        </authorList>
    </citation>
    <scope>NUCLEOTIDE SEQUENCE [LARGE SCALE GENOMIC DNA]</scope>
    <source>
        <strain evidence="4 5">PSKA01</strain>
    </source>
</reference>
<sequence length="632" mass="68349">MSGIFGDTLTFGQEEGGGVQLVAFGDDKYARYETLDGYSVTYDADRGAYCYAETDGAGAERRFVSSGVLVSEPPPEGLPRHLREGQLYRREVFMGRVLEGIPEEERAETDPGTLLTFGPVKGLLPGFALTKGDVQGLTILVDFPDTPTDVTVEEVSALLNSPDFTANGNRCSVKEYFRTMSTGRLRFTNTVVGPFRMSRPRLAYGLARHRGKLVPEALQAAADAGVDFSRFDSLDRGIVDSICIMYAGQTEFREDLWPHNSRFAAQIGDVRSDLYTITSIGETAADLSIGTFCHESGHLLCRWPDLYDYGTVEREGDDFTSAGMGTYCAMAAGDHLGDGFLPSAVCVYLRRLVGWTRDVDISVPGVYEANQGEYDKALIYHNPQRENVEYYLIENRSRLGFDSQLTSSGLAVYHCDIKGSNEFQQGNQVRHYQCALLQADGHLDLETGLNFGDGGDLFGPTAGTAVSHSSRPASLWWDGSESGLTVSQVGPPGEVIGFRTGEQAVAGRRITGRSAPDAAIPDEDAGGLTDAITLEGMGTVRELTVTLDIKHPRIGDLRVVLLAPSGRRAVIHNRMGDNTDNLRLTLTSQPPSLLAPLVGDAVAGSWKLKIADAVAGAAGTLRSWDIAIRTGT</sequence>
<feature type="domain" description="P/Homo B" evidence="3">
    <location>
        <begin position="504"/>
        <end position="632"/>
    </location>
</feature>
<evidence type="ECO:0000313" key="4">
    <source>
        <dbReference type="EMBL" id="MBC2902299.1"/>
    </source>
</evidence>
<gene>
    <name evidence="4" type="ORF">H4N64_11880</name>
</gene>
<dbReference type="EMBL" id="JACMSF010000010">
    <property type="protein sequence ID" value="MBC2902299.1"/>
    <property type="molecule type" value="Genomic_DNA"/>
</dbReference>
<dbReference type="InterPro" id="IPR008979">
    <property type="entry name" value="Galactose-bd-like_sf"/>
</dbReference>